<comment type="caution">
    <text evidence="1">The sequence shown here is derived from an EMBL/GenBank/DDBJ whole genome shotgun (WGS) entry which is preliminary data.</text>
</comment>
<evidence type="ECO:0000313" key="2">
    <source>
        <dbReference type="Proteomes" id="UP001150581"/>
    </source>
</evidence>
<reference evidence="1" key="1">
    <citation type="submission" date="2022-07" db="EMBL/GenBank/DDBJ databases">
        <title>Phylogenomic reconstructions and comparative analyses of Kickxellomycotina fungi.</title>
        <authorList>
            <person name="Reynolds N.K."/>
            <person name="Stajich J.E."/>
            <person name="Barry K."/>
            <person name="Grigoriev I.V."/>
            <person name="Crous P."/>
            <person name="Smith M.E."/>
        </authorList>
    </citation>
    <scope>NUCLEOTIDE SEQUENCE</scope>
    <source>
        <strain evidence="1">Benny 63K</strain>
    </source>
</reference>
<accession>A0ACC1ITI6</accession>
<protein>
    <submittedName>
        <fullName evidence="1">Uncharacterized protein</fullName>
    </submittedName>
</protein>
<proteinExistence type="predicted"/>
<name>A0ACC1ITI6_9FUNG</name>
<gene>
    <name evidence="1" type="ORF">LPJ66_001322</name>
</gene>
<dbReference type="EMBL" id="JANBPG010000067">
    <property type="protein sequence ID" value="KAJ1900665.1"/>
    <property type="molecule type" value="Genomic_DNA"/>
</dbReference>
<keyword evidence="2" id="KW-1185">Reference proteome</keyword>
<organism evidence="1 2">
    <name type="scientific">Kickxella alabastrina</name>
    <dbReference type="NCBI Taxonomy" id="61397"/>
    <lineage>
        <taxon>Eukaryota</taxon>
        <taxon>Fungi</taxon>
        <taxon>Fungi incertae sedis</taxon>
        <taxon>Zoopagomycota</taxon>
        <taxon>Kickxellomycotina</taxon>
        <taxon>Kickxellomycetes</taxon>
        <taxon>Kickxellales</taxon>
        <taxon>Kickxellaceae</taxon>
        <taxon>Kickxella</taxon>
    </lineage>
</organism>
<dbReference type="Proteomes" id="UP001150581">
    <property type="component" value="Unassembled WGS sequence"/>
</dbReference>
<evidence type="ECO:0000313" key="1">
    <source>
        <dbReference type="EMBL" id="KAJ1900665.1"/>
    </source>
</evidence>
<sequence>MTNRSSDLKKTFDSICSVPGSIGAVMIRDDGEIVRASGDLNDPDEAYALSNVMKDAAQLVTIAAPDAKSLTRVTITRQIGVSVVATLHVGHVFGIKQTDK</sequence>